<feature type="domain" description="ENT" evidence="4">
    <location>
        <begin position="162"/>
        <end position="249"/>
    </location>
</feature>
<evidence type="ECO:0000259" key="4">
    <source>
        <dbReference type="PROSITE" id="PS51138"/>
    </source>
</evidence>
<name>A0A565BXG7_9BRAS</name>
<dbReference type="PANTHER" id="PTHR33432:SF27">
    <property type="entry name" value="PROTEIN EMSY-LIKE 3"/>
    <property type="match status" value="1"/>
</dbReference>
<keyword evidence="6" id="KW-1185">Reference proteome</keyword>
<dbReference type="InterPro" id="IPR033485">
    <property type="entry name" value="EMSY-LIKE_plant"/>
</dbReference>
<dbReference type="Pfam" id="PF03735">
    <property type="entry name" value="ENT"/>
    <property type="match status" value="3"/>
</dbReference>
<dbReference type="GO" id="GO:0050832">
    <property type="term" value="P:defense response to fungus"/>
    <property type="evidence" value="ECO:0007669"/>
    <property type="project" value="InterPro"/>
</dbReference>
<reference evidence="5" key="1">
    <citation type="submission" date="2019-07" db="EMBL/GenBank/DDBJ databases">
        <authorList>
            <person name="Dittberner H."/>
        </authorList>
    </citation>
    <scope>NUCLEOTIDE SEQUENCE [LARGE SCALE GENOMIC DNA]</scope>
</reference>
<sequence>MTEKTHLGSSNDGDAKSYEQELEELKKKDSVVPSWGQVSPQSLVGRCLKIRMPGEDHYTAFQIKDYDAETEMHHLVTPCDWIDIRHIPAEDTVWQDGHPGFPGLVKRSRNVPKASDNENVTAVEGHPSESRVAERISILSSLMKEWNSDSGTQAPKSNENTNEKSLVDLQSEAYYMVLHAFSGESPQVSRSRIMIVQDLKKEWNISPEAHTALVNKIKTEPLVQRWRNVRNALKLKIEIIKLQREAFYGLVQAFKAESGTLVPEPRRLLVKELIKEWNLSNETITKLSEKLKTDTQVQKFRNQALNLSSDKTRLNELQRQAFYGLLQAFNAETGTQSEPRRLLTQDLAKEWNLSKETIIELEGKIKTDAVVQKFRFQNQKASDETDAPLNKDEKEVLEILEVLKTTANNTNIAHNHGEDDGRSDGEEIEDRRRPNPLEMFGRFSPKRPRTKRE</sequence>
<dbReference type="SUPFAM" id="SSF158639">
    <property type="entry name" value="ENT-like"/>
    <property type="match status" value="3"/>
</dbReference>
<accession>A0A565BXG7</accession>
<feature type="region of interest" description="Disordered" evidence="3">
    <location>
        <begin position="107"/>
        <end position="127"/>
    </location>
</feature>
<feature type="region of interest" description="Disordered" evidence="3">
    <location>
        <begin position="408"/>
        <end position="453"/>
    </location>
</feature>
<proteinExistence type="predicted"/>
<dbReference type="InterPro" id="IPR005491">
    <property type="entry name" value="ENT_dom"/>
</dbReference>
<feature type="domain" description="ENT" evidence="4">
    <location>
        <begin position="310"/>
        <end position="397"/>
    </location>
</feature>
<dbReference type="OrthoDB" id="1063418at2759"/>
<evidence type="ECO:0000313" key="5">
    <source>
        <dbReference type="EMBL" id="VVB06082.1"/>
    </source>
</evidence>
<dbReference type="EMBL" id="CABITT030000005">
    <property type="protein sequence ID" value="VVB06082.1"/>
    <property type="molecule type" value="Genomic_DNA"/>
</dbReference>
<feature type="region of interest" description="Disordered" evidence="3">
    <location>
        <begin position="1"/>
        <end position="33"/>
    </location>
</feature>
<dbReference type="Gene3D" id="1.10.1240.40">
    <property type="entry name" value="ENT domain"/>
    <property type="match status" value="1"/>
</dbReference>
<keyword evidence="2" id="KW-0539">Nucleus</keyword>
<comment type="caution">
    <text evidence="5">The sequence shown here is derived from an EMBL/GenBank/DDBJ whole genome shotgun (WGS) entry which is preliminary data.</text>
</comment>
<dbReference type="InterPro" id="IPR036142">
    <property type="entry name" value="ENT_dom-like_sf"/>
</dbReference>
<dbReference type="AlphaFoldDB" id="A0A565BXG7"/>
<evidence type="ECO:0000256" key="3">
    <source>
        <dbReference type="SAM" id="MobiDB-lite"/>
    </source>
</evidence>
<organism evidence="5 6">
    <name type="scientific">Arabis nemorensis</name>
    <dbReference type="NCBI Taxonomy" id="586526"/>
    <lineage>
        <taxon>Eukaryota</taxon>
        <taxon>Viridiplantae</taxon>
        <taxon>Streptophyta</taxon>
        <taxon>Embryophyta</taxon>
        <taxon>Tracheophyta</taxon>
        <taxon>Spermatophyta</taxon>
        <taxon>Magnoliopsida</taxon>
        <taxon>eudicotyledons</taxon>
        <taxon>Gunneridae</taxon>
        <taxon>Pentapetalae</taxon>
        <taxon>rosids</taxon>
        <taxon>malvids</taxon>
        <taxon>Brassicales</taxon>
        <taxon>Brassicaceae</taxon>
        <taxon>Arabideae</taxon>
        <taxon>Arabis</taxon>
    </lineage>
</organism>
<dbReference type="GO" id="GO:0005634">
    <property type="term" value="C:nucleus"/>
    <property type="evidence" value="ECO:0007669"/>
    <property type="project" value="UniProtKB-SubCell"/>
</dbReference>
<feature type="compositionally biased region" description="Basic and acidic residues" evidence="3">
    <location>
        <begin position="415"/>
        <end position="435"/>
    </location>
</feature>
<feature type="compositionally biased region" description="Basic residues" evidence="3">
    <location>
        <begin position="444"/>
        <end position="453"/>
    </location>
</feature>
<dbReference type="Proteomes" id="UP000489600">
    <property type="component" value="Unassembled WGS sequence"/>
</dbReference>
<dbReference type="SMART" id="SM01191">
    <property type="entry name" value="ENT"/>
    <property type="match status" value="3"/>
</dbReference>
<evidence type="ECO:0000313" key="6">
    <source>
        <dbReference type="Proteomes" id="UP000489600"/>
    </source>
</evidence>
<feature type="compositionally biased region" description="Basic and acidic residues" evidence="3">
    <location>
        <begin position="13"/>
        <end position="30"/>
    </location>
</feature>
<evidence type="ECO:0000256" key="1">
    <source>
        <dbReference type="ARBA" id="ARBA00004123"/>
    </source>
</evidence>
<evidence type="ECO:0000256" key="2">
    <source>
        <dbReference type="ARBA" id="ARBA00023242"/>
    </source>
</evidence>
<dbReference type="PROSITE" id="PS51138">
    <property type="entry name" value="ENT"/>
    <property type="match status" value="2"/>
</dbReference>
<protein>
    <recommendedName>
        <fullName evidence="4">ENT domain-containing protein</fullName>
    </recommendedName>
</protein>
<dbReference type="PANTHER" id="PTHR33432">
    <property type="entry name" value="PROTEIN EMSY-LIKE 4"/>
    <property type="match status" value="1"/>
</dbReference>
<comment type="subcellular location">
    <subcellularLocation>
        <location evidence="1">Nucleus</location>
    </subcellularLocation>
</comment>
<gene>
    <name evidence="5" type="ORF">ANE_LOCUS16526</name>
</gene>